<dbReference type="InterPro" id="IPR051219">
    <property type="entry name" value="Heterochromatin_chromo-domain"/>
</dbReference>
<dbReference type="PRINTS" id="PR00504">
    <property type="entry name" value="CHROMODOMAIN"/>
</dbReference>
<evidence type="ECO:0000313" key="4">
    <source>
        <dbReference type="EMBL" id="GIY59849.1"/>
    </source>
</evidence>
<dbReference type="Pfam" id="PF00385">
    <property type="entry name" value="Chromo"/>
    <property type="match status" value="1"/>
</dbReference>
<gene>
    <name evidence="4" type="primary">Cbx3</name>
    <name evidence="4" type="ORF">CDAR_216821</name>
</gene>
<dbReference type="SUPFAM" id="SSF50249">
    <property type="entry name" value="Nucleic acid-binding proteins"/>
    <property type="match status" value="1"/>
</dbReference>
<reference evidence="4 5" key="1">
    <citation type="submission" date="2021-06" db="EMBL/GenBank/DDBJ databases">
        <title>Caerostris darwini draft genome.</title>
        <authorList>
            <person name="Kono N."/>
            <person name="Arakawa K."/>
        </authorList>
    </citation>
    <scope>NUCLEOTIDE SEQUENCE [LARGE SCALE GENOMIC DNA]</scope>
</reference>
<dbReference type="InterPro" id="IPR008251">
    <property type="entry name" value="Chromo_shadow_dom"/>
</dbReference>
<dbReference type="InterPro" id="IPR023780">
    <property type="entry name" value="Chromo_domain"/>
</dbReference>
<evidence type="ECO:0000313" key="5">
    <source>
        <dbReference type="Proteomes" id="UP001054837"/>
    </source>
</evidence>
<dbReference type="InterPro" id="IPR023779">
    <property type="entry name" value="Chromodomain_CS"/>
</dbReference>
<dbReference type="EMBL" id="BPLQ01011723">
    <property type="protein sequence ID" value="GIY59849.1"/>
    <property type="molecule type" value="Genomic_DNA"/>
</dbReference>
<dbReference type="SMART" id="SM00298">
    <property type="entry name" value="CHROMO"/>
    <property type="match status" value="2"/>
</dbReference>
<feature type="domain" description="Chromo" evidence="3">
    <location>
        <begin position="107"/>
        <end position="165"/>
    </location>
</feature>
<keyword evidence="5" id="KW-1185">Reference proteome</keyword>
<sequence length="268" mass="31440">MDAMNHTEDEYRNPKNQYPPELLRRFEIYFKNRSEKDQLSVREVKAEHIRKLITVRCTEVKPMLVVSTYTRDQCGAETFKTVLYFTKMSRKGKIILEPDPTGEPDQYMVEKIVDKRIANGKIEYFLKWHGYADSENTWEPVENLECPEMIEDFEKKLRKANESAEKQSEIDLSEITPPLDFKDEKLDWMKLNLQPERIIGAKGVDGELMLLIKWKDYDVADLVPSKTANIKWPQDVIRFYEKQISWQDVIDPLPPSNGDAEKNEETSA</sequence>
<dbReference type="GO" id="GO:0005634">
    <property type="term" value="C:nucleus"/>
    <property type="evidence" value="ECO:0007669"/>
    <property type="project" value="UniProtKB-SubCell"/>
</dbReference>
<evidence type="ECO:0000259" key="3">
    <source>
        <dbReference type="PROSITE" id="PS50013"/>
    </source>
</evidence>
<keyword evidence="2" id="KW-0539">Nucleus</keyword>
<dbReference type="InterPro" id="IPR000953">
    <property type="entry name" value="Chromo/chromo_shadow_dom"/>
</dbReference>
<dbReference type="Pfam" id="PF01393">
    <property type="entry name" value="Chromo_shadow"/>
    <property type="match status" value="1"/>
</dbReference>
<proteinExistence type="predicted"/>
<dbReference type="SUPFAM" id="SSF54160">
    <property type="entry name" value="Chromo domain-like"/>
    <property type="match status" value="2"/>
</dbReference>
<dbReference type="InterPro" id="IPR012340">
    <property type="entry name" value="NA-bd_OB-fold"/>
</dbReference>
<evidence type="ECO:0000256" key="1">
    <source>
        <dbReference type="ARBA" id="ARBA00004123"/>
    </source>
</evidence>
<comment type="subcellular location">
    <subcellularLocation>
        <location evidence="1">Nucleus</location>
    </subcellularLocation>
</comment>
<dbReference type="GO" id="GO:0000792">
    <property type="term" value="C:heterochromatin"/>
    <property type="evidence" value="ECO:0007669"/>
    <property type="project" value="UniProtKB-ARBA"/>
</dbReference>
<dbReference type="PROSITE" id="PS50013">
    <property type="entry name" value="CHROMO_2"/>
    <property type="match status" value="2"/>
</dbReference>
<accession>A0AAV4UQ38</accession>
<dbReference type="InterPro" id="IPR016197">
    <property type="entry name" value="Chromo-like_dom_sf"/>
</dbReference>
<dbReference type="Gene3D" id="2.40.50.40">
    <property type="match status" value="2"/>
</dbReference>
<feature type="domain" description="Chromo" evidence="3">
    <location>
        <begin position="193"/>
        <end position="251"/>
    </location>
</feature>
<dbReference type="InterPro" id="IPR017984">
    <property type="entry name" value="Chromo_dom_subgr"/>
</dbReference>
<dbReference type="SMART" id="SM00300">
    <property type="entry name" value="ChSh"/>
    <property type="match status" value="1"/>
</dbReference>
<protein>
    <submittedName>
        <fullName evidence="4">Chromobox protein homolog 3</fullName>
    </submittedName>
</protein>
<evidence type="ECO:0000256" key="2">
    <source>
        <dbReference type="ARBA" id="ARBA00023242"/>
    </source>
</evidence>
<name>A0AAV4UQ38_9ARAC</name>
<dbReference type="PANTHER" id="PTHR22812">
    <property type="entry name" value="CHROMOBOX PROTEIN"/>
    <property type="match status" value="1"/>
</dbReference>
<comment type="caution">
    <text evidence="4">The sequence shown here is derived from an EMBL/GenBank/DDBJ whole genome shotgun (WGS) entry which is preliminary data.</text>
</comment>
<dbReference type="PROSITE" id="PS00598">
    <property type="entry name" value="CHROMO_1"/>
    <property type="match status" value="1"/>
</dbReference>
<organism evidence="4 5">
    <name type="scientific">Caerostris darwini</name>
    <dbReference type="NCBI Taxonomy" id="1538125"/>
    <lineage>
        <taxon>Eukaryota</taxon>
        <taxon>Metazoa</taxon>
        <taxon>Ecdysozoa</taxon>
        <taxon>Arthropoda</taxon>
        <taxon>Chelicerata</taxon>
        <taxon>Arachnida</taxon>
        <taxon>Araneae</taxon>
        <taxon>Araneomorphae</taxon>
        <taxon>Entelegynae</taxon>
        <taxon>Araneoidea</taxon>
        <taxon>Araneidae</taxon>
        <taxon>Caerostris</taxon>
    </lineage>
</organism>
<dbReference type="AlphaFoldDB" id="A0AAV4UQ38"/>
<dbReference type="Proteomes" id="UP001054837">
    <property type="component" value="Unassembled WGS sequence"/>
</dbReference>
<dbReference type="CDD" id="cd00034">
    <property type="entry name" value="CSD"/>
    <property type="match status" value="1"/>
</dbReference>